<gene>
    <name evidence="1" type="ORF">BLA29_011384</name>
</gene>
<accession>A0A1Y3BKU3</accession>
<name>A0A1Y3BKU3_EURMA</name>
<dbReference type="Proteomes" id="UP000194236">
    <property type="component" value="Unassembled WGS sequence"/>
</dbReference>
<evidence type="ECO:0000313" key="2">
    <source>
        <dbReference type="Proteomes" id="UP000194236"/>
    </source>
</evidence>
<sequence>MDDHHVWLEQRL</sequence>
<protein>
    <submittedName>
        <fullName evidence="1">Uncharacterized protein</fullName>
    </submittedName>
</protein>
<dbReference type="EMBL" id="MUJZ01012782">
    <property type="protein sequence ID" value="OTF81589.1"/>
    <property type="molecule type" value="Genomic_DNA"/>
</dbReference>
<reference evidence="1 2" key="1">
    <citation type="submission" date="2017-03" db="EMBL/GenBank/DDBJ databases">
        <title>Genome Survey of Euroglyphus maynei.</title>
        <authorList>
            <person name="Arlian L.G."/>
            <person name="Morgan M.S."/>
            <person name="Rider S.D."/>
        </authorList>
    </citation>
    <scope>NUCLEOTIDE SEQUENCE [LARGE SCALE GENOMIC DNA]</scope>
    <source>
        <strain evidence="1">Arlian Lab</strain>
        <tissue evidence="1">Whole body</tissue>
    </source>
</reference>
<organism evidence="1 2">
    <name type="scientific">Euroglyphus maynei</name>
    <name type="common">Mayne's house dust mite</name>
    <dbReference type="NCBI Taxonomy" id="6958"/>
    <lineage>
        <taxon>Eukaryota</taxon>
        <taxon>Metazoa</taxon>
        <taxon>Ecdysozoa</taxon>
        <taxon>Arthropoda</taxon>
        <taxon>Chelicerata</taxon>
        <taxon>Arachnida</taxon>
        <taxon>Acari</taxon>
        <taxon>Acariformes</taxon>
        <taxon>Sarcoptiformes</taxon>
        <taxon>Astigmata</taxon>
        <taxon>Psoroptidia</taxon>
        <taxon>Analgoidea</taxon>
        <taxon>Pyroglyphidae</taxon>
        <taxon>Pyroglyphinae</taxon>
        <taxon>Euroglyphus</taxon>
    </lineage>
</organism>
<comment type="caution">
    <text evidence="1">The sequence shown here is derived from an EMBL/GenBank/DDBJ whole genome shotgun (WGS) entry which is preliminary data.</text>
</comment>
<proteinExistence type="predicted"/>
<evidence type="ECO:0000313" key="1">
    <source>
        <dbReference type="EMBL" id="OTF81589.1"/>
    </source>
</evidence>
<keyword evidence="2" id="KW-1185">Reference proteome</keyword>